<dbReference type="PROSITE" id="PS51257">
    <property type="entry name" value="PROKAR_LIPOPROTEIN"/>
    <property type="match status" value="1"/>
</dbReference>
<evidence type="ECO:0000313" key="2">
    <source>
        <dbReference type="Proteomes" id="UP000184225"/>
    </source>
</evidence>
<keyword evidence="2" id="KW-1185">Reference proteome</keyword>
<accession>A0A1M6FYH5</accession>
<sequence length="176" mass="21086">MKKLILLSFILLLFSCSKSIYYEYSNNEKYAILEIENNNIAIYRSTGAKFIYIESAKIFTTTDAKNYIEFSSPYWMYLIEKNENEFNLCGFEYKIREDKYRLVSYQKINEDSIVSISKLNRDQFLENGSCFTENNIDWLPPYFTRVKKIDYKKFNLPQIEDKYLKDPSKALKVYDK</sequence>
<dbReference type="AlphaFoldDB" id="A0A1M6FYH5"/>
<dbReference type="RefSeq" id="WP_073151849.1">
    <property type="nucleotide sequence ID" value="NZ_FQYY01000007.1"/>
</dbReference>
<dbReference type="Proteomes" id="UP000184225">
    <property type="component" value="Unassembled WGS sequence"/>
</dbReference>
<gene>
    <name evidence="1" type="ORF">SAMN04488096_10721</name>
</gene>
<evidence type="ECO:0000313" key="1">
    <source>
        <dbReference type="EMBL" id="SHJ02692.1"/>
    </source>
</evidence>
<proteinExistence type="predicted"/>
<dbReference type="EMBL" id="FQYY01000007">
    <property type="protein sequence ID" value="SHJ02692.1"/>
    <property type="molecule type" value="Genomic_DNA"/>
</dbReference>
<name>A0A1M6FYH5_9FLAO</name>
<evidence type="ECO:0008006" key="3">
    <source>
        <dbReference type="Google" id="ProtNLM"/>
    </source>
</evidence>
<protein>
    <recommendedName>
        <fullName evidence="3">Lipoprotein</fullName>
    </recommendedName>
</protein>
<dbReference type="OrthoDB" id="1379424at2"/>
<dbReference type="STRING" id="579105.SAMN04488096_10721"/>
<reference evidence="1 2" key="1">
    <citation type="submission" date="2016-11" db="EMBL/GenBank/DDBJ databases">
        <authorList>
            <person name="Jaros S."/>
            <person name="Januszkiewicz K."/>
            <person name="Wedrychowicz H."/>
        </authorList>
    </citation>
    <scope>NUCLEOTIDE SEQUENCE [LARGE SCALE GENOMIC DNA]</scope>
    <source>
        <strain evidence="1 2">DSM 21425</strain>
    </source>
</reference>
<organism evidence="1 2">
    <name type="scientific">Mesonia phycicola</name>
    <dbReference type="NCBI Taxonomy" id="579105"/>
    <lineage>
        <taxon>Bacteria</taxon>
        <taxon>Pseudomonadati</taxon>
        <taxon>Bacteroidota</taxon>
        <taxon>Flavobacteriia</taxon>
        <taxon>Flavobacteriales</taxon>
        <taxon>Flavobacteriaceae</taxon>
        <taxon>Mesonia</taxon>
    </lineage>
</organism>